<accession>A0A4Q4MEQ4</accession>
<gene>
    <name evidence="2" type="ORF">AA0114_g6440</name>
</gene>
<dbReference type="AlphaFoldDB" id="A0A4Q4MEQ4"/>
<proteinExistence type="predicted"/>
<evidence type="ECO:0000313" key="2">
    <source>
        <dbReference type="EMBL" id="RYN49489.1"/>
    </source>
</evidence>
<comment type="caution">
    <text evidence="2">The sequence shown here is derived from an EMBL/GenBank/DDBJ whole genome shotgun (WGS) entry which is preliminary data.</text>
</comment>
<evidence type="ECO:0000313" key="3">
    <source>
        <dbReference type="Proteomes" id="UP000292402"/>
    </source>
</evidence>
<reference evidence="3" key="1">
    <citation type="journal article" date="2019" name="bioRxiv">
        <title>Genomics, evolutionary history and diagnostics of the Alternaria alternata species group including apple and Asian pear pathotypes.</title>
        <authorList>
            <person name="Armitage A.D."/>
            <person name="Cockerton H.M."/>
            <person name="Sreenivasaprasad S."/>
            <person name="Woodhall J.W."/>
            <person name="Lane C.R."/>
            <person name="Harrison R.J."/>
            <person name="Clarkson J.P."/>
        </authorList>
    </citation>
    <scope>NUCLEOTIDE SEQUENCE [LARGE SCALE GENOMIC DNA]</scope>
    <source>
        <strain evidence="3">FERA 1082</strain>
    </source>
</reference>
<feature type="region of interest" description="Disordered" evidence="1">
    <location>
        <begin position="75"/>
        <end position="95"/>
    </location>
</feature>
<feature type="compositionally biased region" description="Pro residues" evidence="1">
    <location>
        <begin position="79"/>
        <end position="94"/>
    </location>
</feature>
<organism evidence="2 3">
    <name type="scientific">Alternaria tenuissima</name>
    <dbReference type="NCBI Taxonomy" id="119927"/>
    <lineage>
        <taxon>Eukaryota</taxon>
        <taxon>Fungi</taxon>
        <taxon>Dikarya</taxon>
        <taxon>Ascomycota</taxon>
        <taxon>Pezizomycotina</taxon>
        <taxon>Dothideomycetes</taxon>
        <taxon>Pleosporomycetidae</taxon>
        <taxon>Pleosporales</taxon>
        <taxon>Pleosporineae</taxon>
        <taxon>Pleosporaceae</taxon>
        <taxon>Alternaria</taxon>
        <taxon>Alternaria sect. Alternaria</taxon>
        <taxon>Alternaria alternata complex</taxon>
    </lineage>
</organism>
<dbReference type="EMBL" id="PDXA01000020">
    <property type="protein sequence ID" value="RYN49489.1"/>
    <property type="molecule type" value="Genomic_DNA"/>
</dbReference>
<evidence type="ECO:0000256" key="1">
    <source>
        <dbReference type="SAM" id="MobiDB-lite"/>
    </source>
</evidence>
<dbReference type="Proteomes" id="UP000292402">
    <property type="component" value="Unassembled WGS sequence"/>
</dbReference>
<sequence length="173" mass="18681">MPASSLSSLSIGLARLEGHQQHLALSQSPRALISPYAPPSPLYWNLLAVSPTSQANQVAHHNNSRAWPVPQVDIALQKPPSPGTAPTPPTPPTRSPAWNLLQAANYPQTTPLDQFFGLAKRLPAICRPSSCLYKPPSPTTLTPSPHSLHEIDSLNQVHFQHHGLTVQTLAKIS</sequence>
<name>A0A4Q4MEQ4_9PLEO</name>
<protein>
    <submittedName>
        <fullName evidence="2">Uncharacterized protein</fullName>
    </submittedName>
</protein>